<reference evidence="2" key="2">
    <citation type="submission" date="2020-05" db="EMBL/GenBank/DDBJ databases">
        <authorList>
            <person name="Delgado-Blas J."/>
        </authorList>
    </citation>
    <scope>NUCLEOTIDE SEQUENCE</scope>
    <source>
        <strain evidence="2">BB1453</strain>
    </source>
</reference>
<evidence type="ECO:0000313" key="2">
    <source>
        <dbReference type="EMBL" id="CAB5717343.1"/>
    </source>
</evidence>
<dbReference type="EMBL" id="CAHPSF010000018">
    <property type="protein sequence ID" value="CAB5717343.1"/>
    <property type="molecule type" value="Genomic_DNA"/>
</dbReference>
<gene>
    <name evidence="4" type="ORF">CHI95_19260</name>
    <name evidence="3" type="ORF">CHI95_24805</name>
    <name evidence="2" type="ORF">GHA_04295</name>
</gene>
<dbReference type="Proteomes" id="UP000834611">
    <property type="component" value="Unassembled WGS sequence"/>
</dbReference>
<feature type="domain" description="DUF4365" evidence="1">
    <location>
        <begin position="10"/>
        <end position="140"/>
    </location>
</feature>
<name>A0A264VKJ0_PRORE</name>
<accession>A0A264VKJ0</accession>
<dbReference type="Proteomes" id="UP000216001">
    <property type="component" value="Unassembled WGS sequence"/>
</dbReference>
<evidence type="ECO:0000313" key="4">
    <source>
        <dbReference type="EMBL" id="OZS72995.1"/>
    </source>
</evidence>
<dbReference type="GeneID" id="93396168"/>
<comment type="caution">
    <text evidence="3">The sequence shown here is derived from an EMBL/GenBank/DDBJ whole genome shotgun (WGS) entry which is preliminary data.</text>
</comment>
<proteinExistence type="predicted"/>
<dbReference type="InterPro" id="IPR025375">
    <property type="entry name" value="DUF4365"/>
</dbReference>
<evidence type="ECO:0000313" key="5">
    <source>
        <dbReference type="Proteomes" id="UP000216001"/>
    </source>
</evidence>
<geneLocation type="plasmid" evidence="3">
    <name>pPR1</name>
</geneLocation>
<dbReference type="EMBL" id="NOWC01000028">
    <property type="protein sequence ID" value="OZS72995.1"/>
    <property type="molecule type" value="Genomic_DNA"/>
</dbReference>
<dbReference type="EMBL" id="NOWC01000095">
    <property type="protein sequence ID" value="OZS71805.1"/>
    <property type="molecule type" value="Genomic_DNA"/>
</dbReference>
<protein>
    <recommendedName>
        <fullName evidence="1">DUF4365 domain-containing protein</fullName>
    </recommendedName>
</protein>
<keyword evidence="3" id="KW-0614">Plasmid</keyword>
<evidence type="ECO:0000313" key="3">
    <source>
        <dbReference type="EMBL" id="OZS71805.1"/>
    </source>
</evidence>
<reference evidence="3 5" key="1">
    <citation type="submission" date="2017-07" db="EMBL/GenBank/DDBJ databases">
        <title>blaIMP-27 on transferable plasmids in Proteus mirabilis and Providencia rettgeri.</title>
        <authorList>
            <person name="Potter R."/>
        </authorList>
    </citation>
    <scope>NUCLEOTIDE SEQUENCE [LARGE SCALE GENOMIC DNA]</scope>
    <source>
        <strain evidence="3 5">PR1</strain>
        <plasmid evidence="3">pPR1</plasmid>
    </source>
</reference>
<evidence type="ECO:0000259" key="1">
    <source>
        <dbReference type="Pfam" id="PF14280"/>
    </source>
</evidence>
<dbReference type="RefSeq" id="WP_094962566.1">
    <property type="nucleotide sequence ID" value="NZ_ABEXOC020000006.1"/>
</dbReference>
<sequence>MRSQSHFVETEAIKIVHNQIPSKNWVLRSIGERDYGSDFMIELFDNKESTGDCFFVQSKGTEKTFTEDVKISFPVNTIKYAMLFNVPFFLFYTSITSKQTKFIWLQKYTNLVLNEKNWEDKKSITIYFPEENDLSKNREKIIKLLANSRAVNDFISFKHTIENLKFWGEMVIYNNDYYHGSKCIELCHKINDMKNVILYASELYVDDSCPFEMRTQYQKLRINKMISTFNKFIKYKKTTNKKINFIKKQFEILDCICNDIISSSELERWGYESEALIPF</sequence>
<organism evidence="3 5">
    <name type="scientific">Providencia rettgeri</name>
    <dbReference type="NCBI Taxonomy" id="587"/>
    <lineage>
        <taxon>Bacteria</taxon>
        <taxon>Pseudomonadati</taxon>
        <taxon>Pseudomonadota</taxon>
        <taxon>Gammaproteobacteria</taxon>
        <taxon>Enterobacterales</taxon>
        <taxon>Morganellaceae</taxon>
        <taxon>Providencia</taxon>
    </lineage>
</organism>
<dbReference type="AlphaFoldDB" id="A0A264VKJ0"/>
<dbReference type="Pfam" id="PF14280">
    <property type="entry name" value="DUF4365"/>
    <property type="match status" value="1"/>
</dbReference>